<evidence type="ECO:0000313" key="1">
    <source>
        <dbReference type="EMBL" id="NLD25482.1"/>
    </source>
</evidence>
<evidence type="ECO:0000313" key="2">
    <source>
        <dbReference type="Proteomes" id="UP000545876"/>
    </source>
</evidence>
<dbReference type="Proteomes" id="UP000545876">
    <property type="component" value="Unassembled WGS sequence"/>
</dbReference>
<accession>A0A847D0X3</accession>
<proteinExistence type="predicted"/>
<dbReference type="AlphaFoldDB" id="A0A847D0X3"/>
<sequence>MDYTQQIEAAKQELLSLGFTEEKYNKLLELALEELVDNALNELQEKDMEALQNLESKLIPDVTSLDEANKNLDLILSVAYGEKAFETKQKMLADYLNLTIEETKSVKNLLQRYQAGDPTAIAAIEAQKDNPELEELIKYLTEEGVATSEDDVASQSPQQTSL</sequence>
<name>A0A847D0X3_9BACT</name>
<organism evidence="1 2">
    <name type="scientific">Candidatus Dojkabacteria bacterium</name>
    <dbReference type="NCBI Taxonomy" id="2099670"/>
    <lineage>
        <taxon>Bacteria</taxon>
        <taxon>Candidatus Dojkabacteria</taxon>
    </lineage>
</organism>
<comment type="caution">
    <text evidence="1">The sequence shown here is derived from an EMBL/GenBank/DDBJ whole genome shotgun (WGS) entry which is preliminary data.</text>
</comment>
<reference evidence="1 2" key="1">
    <citation type="journal article" date="2020" name="Biotechnol. Biofuels">
        <title>New insights from the biogas microbiome by comprehensive genome-resolved metagenomics of nearly 1600 species originating from multiple anaerobic digesters.</title>
        <authorList>
            <person name="Campanaro S."/>
            <person name="Treu L."/>
            <person name="Rodriguez-R L.M."/>
            <person name="Kovalovszki A."/>
            <person name="Ziels R.M."/>
            <person name="Maus I."/>
            <person name="Zhu X."/>
            <person name="Kougias P.G."/>
            <person name="Basile A."/>
            <person name="Luo G."/>
            <person name="Schluter A."/>
            <person name="Konstantinidis K.T."/>
            <person name="Angelidaki I."/>
        </authorList>
    </citation>
    <scope>NUCLEOTIDE SEQUENCE [LARGE SCALE GENOMIC DNA]</scope>
    <source>
        <strain evidence="1">AS06rmzACSIP_65</strain>
    </source>
</reference>
<dbReference type="EMBL" id="JAAZBX010000007">
    <property type="protein sequence ID" value="NLD25482.1"/>
    <property type="molecule type" value="Genomic_DNA"/>
</dbReference>
<protein>
    <submittedName>
        <fullName evidence="1">Uncharacterized protein</fullName>
    </submittedName>
</protein>
<gene>
    <name evidence="1" type="ORF">GX656_02475</name>
</gene>